<dbReference type="AlphaFoldDB" id="A0A813RHD5"/>
<dbReference type="PANTHER" id="PTHR33724:SF1">
    <property type="entry name" value="INTRAFLAGELLAR TRANSPORT PROTEIN 43 HOMOLOG"/>
    <property type="match status" value="1"/>
</dbReference>
<evidence type="ECO:0000256" key="2">
    <source>
        <dbReference type="ARBA" id="ARBA00022794"/>
    </source>
</evidence>
<name>A0A813RHD5_ADIRI</name>
<protein>
    <submittedName>
        <fullName evidence="4">Uncharacterized protein</fullName>
    </submittedName>
</protein>
<comment type="caution">
    <text evidence="4">The sequence shown here is derived from an EMBL/GenBank/DDBJ whole genome shotgun (WGS) entry which is preliminary data.</text>
</comment>
<feature type="region of interest" description="Disordered" evidence="3">
    <location>
        <begin position="1"/>
        <end position="33"/>
    </location>
</feature>
<dbReference type="GO" id="GO:0035721">
    <property type="term" value="P:intraciliary retrograde transport"/>
    <property type="evidence" value="ECO:0007669"/>
    <property type="project" value="TreeGrafter"/>
</dbReference>
<evidence type="ECO:0000313" key="4">
    <source>
        <dbReference type="EMBL" id="CAF0782474.1"/>
    </source>
</evidence>
<dbReference type="InterPro" id="IPR029302">
    <property type="entry name" value="IFT43"/>
</dbReference>
<accession>A0A813RHD5</accession>
<dbReference type="GO" id="GO:0005929">
    <property type="term" value="C:cilium"/>
    <property type="evidence" value="ECO:0007669"/>
    <property type="project" value="TreeGrafter"/>
</dbReference>
<feature type="region of interest" description="Disordered" evidence="3">
    <location>
        <begin position="46"/>
        <end position="81"/>
    </location>
</feature>
<sequence>MSGEDRLGDAQSRSKSRRKSKGAAAHALDGGIEDELDAMLDSASKVVTRTTTSSKQKPVRKPAVEATGGWSNDANNEDDQEDIPIEAAMPRRSITRRAPEEIVAADIPTIPMDDADDDEKIDMAPETEAVPEFSVHQIATFKEIEKEFSRSRASQYIDPKIDIGILYHNLNLQEEIDTEDRKVWDWDKLFVEVRNAITNPIIE</sequence>
<dbReference type="Proteomes" id="UP000663828">
    <property type="component" value="Unassembled WGS sequence"/>
</dbReference>
<dbReference type="EMBL" id="CAJNOR010000067">
    <property type="protein sequence ID" value="CAF0782474.1"/>
    <property type="molecule type" value="Genomic_DNA"/>
</dbReference>
<feature type="compositionally biased region" description="Low complexity" evidence="3">
    <location>
        <begin position="46"/>
        <end position="55"/>
    </location>
</feature>
<evidence type="ECO:0000256" key="3">
    <source>
        <dbReference type="SAM" id="MobiDB-lite"/>
    </source>
</evidence>
<gene>
    <name evidence="4" type="ORF">XAT740_LOCUS2047</name>
</gene>
<keyword evidence="5" id="KW-1185">Reference proteome</keyword>
<dbReference type="PANTHER" id="PTHR33724">
    <property type="entry name" value="INTRAFLAGELLAR TRANSPORT PROTEIN 43 HOMOLOG"/>
    <property type="match status" value="1"/>
</dbReference>
<evidence type="ECO:0000313" key="5">
    <source>
        <dbReference type="Proteomes" id="UP000663828"/>
    </source>
</evidence>
<comment type="similarity">
    <text evidence="1">Belongs to the IFT43 family.</text>
</comment>
<dbReference type="Pfam" id="PF15305">
    <property type="entry name" value="IFT43"/>
    <property type="match status" value="1"/>
</dbReference>
<proteinExistence type="inferred from homology"/>
<organism evidence="4 5">
    <name type="scientific">Adineta ricciae</name>
    <name type="common">Rotifer</name>
    <dbReference type="NCBI Taxonomy" id="249248"/>
    <lineage>
        <taxon>Eukaryota</taxon>
        <taxon>Metazoa</taxon>
        <taxon>Spiralia</taxon>
        <taxon>Gnathifera</taxon>
        <taxon>Rotifera</taxon>
        <taxon>Eurotatoria</taxon>
        <taxon>Bdelloidea</taxon>
        <taxon>Adinetida</taxon>
        <taxon>Adinetidae</taxon>
        <taxon>Adineta</taxon>
    </lineage>
</organism>
<evidence type="ECO:0000256" key="1">
    <source>
        <dbReference type="ARBA" id="ARBA00007563"/>
    </source>
</evidence>
<reference evidence="4" key="1">
    <citation type="submission" date="2021-02" db="EMBL/GenBank/DDBJ databases">
        <authorList>
            <person name="Nowell W R."/>
        </authorList>
    </citation>
    <scope>NUCLEOTIDE SEQUENCE</scope>
</reference>
<keyword evidence="2" id="KW-0970">Cilium biogenesis/degradation</keyword>
<dbReference type="GO" id="GO:0030991">
    <property type="term" value="C:intraciliary transport particle A"/>
    <property type="evidence" value="ECO:0007669"/>
    <property type="project" value="InterPro"/>
</dbReference>